<dbReference type="CDD" id="cd06173">
    <property type="entry name" value="MFS_MefA_like"/>
    <property type="match status" value="1"/>
</dbReference>
<feature type="transmembrane region" description="Helical" evidence="8">
    <location>
        <begin position="311"/>
        <end position="333"/>
    </location>
</feature>
<dbReference type="RefSeq" id="WP_167928792.1">
    <property type="nucleotide sequence ID" value="NZ_JAATVY010000039.1"/>
</dbReference>
<protein>
    <submittedName>
        <fullName evidence="9">MFS transporter</fullName>
    </submittedName>
</protein>
<sequence>METPDSTERRTLRRLWGSVGVSLIGTQVTTLALPLTALAALHASAGQVAALAATGTAPFLLLGLPAGAIVDRCRPRRLMVSADLIRAALLISVPLAFAAGVLTLPHLYVVAAGIGALSVPFDVASLSVLPALVRPGRIAAANVRLEATRAIAETGGPALGGALVQAITAPVALVVDAVSYLLSALLLHGLPALPPAAPAGAREPLVAQIRAGIRFCLTHRYIRPLAMAAAWMNFWTQALLAVFITYAVRHLHLPAAAVGVVLGVANLGYLGGSLLTPWLNRRIGLGLTIALGVLLHGAYFGAALAPRTHPLPWLIGGFLVAAAGQGIWNVDAVSLRQTTTPAPMLARMNATNRFLIWGTMPLGAGAGGLLAAGIGLHATVAVAGAAIPFGTLAVLLSAVRPLRTMPAAPAEAAPDEAAPAEAAPDETATDETAPATEESALAGA</sequence>
<feature type="transmembrane region" description="Helical" evidence="8">
    <location>
        <begin position="283"/>
        <end position="305"/>
    </location>
</feature>
<evidence type="ECO:0000256" key="8">
    <source>
        <dbReference type="SAM" id="Phobius"/>
    </source>
</evidence>
<evidence type="ECO:0000256" key="7">
    <source>
        <dbReference type="SAM" id="MobiDB-lite"/>
    </source>
</evidence>
<keyword evidence="5 8" id="KW-1133">Transmembrane helix</keyword>
<comment type="subcellular location">
    <subcellularLocation>
        <location evidence="1">Cell membrane</location>
        <topology evidence="1">Multi-pass membrane protein</topology>
    </subcellularLocation>
</comment>
<evidence type="ECO:0000256" key="4">
    <source>
        <dbReference type="ARBA" id="ARBA00022692"/>
    </source>
</evidence>
<dbReference type="Proteomes" id="UP000722989">
    <property type="component" value="Unassembled WGS sequence"/>
</dbReference>
<evidence type="ECO:0000256" key="3">
    <source>
        <dbReference type="ARBA" id="ARBA00022475"/>
    </source>
</evidence>
<feature type="transmembrane region" description="Helical" evidence="8">
    <location>
        <begin position="380"/>
        <end position="399"/>
    </location>
</feature>
<feature type="transmembrane region" description="Helical" evidence="8">
    <location>
        <begin position="82"/>
        <end position="102"/>
    </location>
</feature>
<evidence type="ECO:0000313" key="10">
    <source>
        <dbReference type="Proteomes" id="UP000722989"/>
    </source>
</evidence>
<feature type="transmembrane region" description="Helical" evidence="8">
    <location>
        <begin position="21"/>
        <end position="42"/>
    </location>
</feature>
<keyword evidence="10" id="KW-1185">Reference proteome</keyword>
<feature type="transmembrane region" description="Helical" evidence="8">
    <location>
        <begin position="108"/>
        <end position="129"/>
    </location>
</feature>
<evidence type="ECO:0000313" key="9">
    <source>
        <dbReference type="EMBL" id="NJC73884.1"/>
    </source>
</evidence>
<dbReference type="InterPro" id="IPR036259">
    <property type="entry name" value="MFS_trans_sf"/>
</dbReference>
<feature type="transmembrane region" description="Helical" evidence="8">
    <location>
        <begin position="253"/>
        <end position="271"/>
    </location>
</feature>
<keyword evidence="3" id="KW-1003">Cell membrane</keyword>
<dbReference type="InterPro" id="IPR010290">
    <property type="entry name" value="TM_effector"/>
</dbReference>
<evidence type="ECO:0000256" key="2">
    <source>
        <dbReference type="ARBA" id="ARBA00022448"/>
    </source>
</evidence>
<feature type="transmembrane region" description="Helical" evidence="8">
    <location>
        <begin position="354"/>
        <end position="374"/>
    </location>
</feature>
<feature type="region of interest" description="Disordered" evidence="7">
    <location>
        <begin position="407"/>
        <end position="444"/>
    </location>
</feature>
<evidence type="ECO:0000256" key="1">
    <source>
        <dbReference type="ARBA" id="ARBA00004651"/>
    </source>
</evidence>
<evidence type="ECO:0000256" key="6">
    <source>
        <dbReference type="ARBA" id="ARBA00023136"/>
    </source>
</evidence>
<evidence type="ECO:0000256" key="5">
    <source>
        <dbReference type="ARBA" id="ARBA00022989"/>
    </source>
</evidence>
<organism evidence="9 10">
    <name type="scientific">Planosporangium thailandense</name>
    <dbReference type="NCBI Taxonomy" id="765197"/>
    <lineage>
        <taxon>Bacteria</taxon>
        <taxon>Bacillati</taxon>
        <taxon>Actinomycetota</taxon>
        <taxon>Actinomycetes</taxon>
        <taxon>Micromonosporales</taxon>
        <taxon>Micromonosporaceae</taxon>
        <taxon>Planosporangium</taxon>
    </lineage>
</organism>
<feature type="transmembrane region" description="Helical" evidence="8">
    <location>
        <begin position="225"/>
        <end position="247"/>
    </location>
</feature>
<reference evidence="9 10" key="1">
    <citation type="submission" date="2020-03" db="EMBL/GenBank/DDBJ databases">
        <title>WGS of the type strain of Planosporangium spp.</title>
        <authorList>
            <person name="Thawai C."/>
        </authorList>
    </citation>
    <scope>NUCLEOTIDE SEQUENCE [LARGE SCALE GENOMIC DNA]</scope>
    <source>
        <strain evidence="9 10">TBRC 5610</strain>
    </source>
</reference>
<gene>
    <name evidence="9" type="ORF">HC031_29840</name>
</gene>
<keyword evidence="2" id="KW-0813">Transport</keyword>
<keyword evidence="4 8" id="KW-0812">Transmembrane</keyword>
<comment type="caution">
    <text evidence="9">The sequence shown here is derived from an EMBL/GenBank/DDBJ whole genome shotgun (WGS) entry which is preliminary data.</text>
</comment>
<name>A0ABX0Y9I6_9ACTN</name>
<dbReference type="Pfam" id="PF05977">
    <property type="entry name" value="MFS_3"/>
    <property type="match status" value="1"/>
</dbReference>
<feature type="compositionally biased region" description="Low complexity" evidence="7">
    <location>
        <begin position="407"/>
        <end position="422"/>
    </location>
</feature>
<dbReference type="SUPFAM" id="SSF103473">
    <property type="entry name" value="MFS general substrate transporter"/>
    <property type="match status" value="1"/>
</dbReference>
<dbReference type="PANTHER" id="PTHR23513">
    <property type="entry name" value="INTEGRAL MEMBRANE EFFLUX PROTEIN-RELATED"/>
    <property type="match status" value="1"/>
</dbReference>
<keyword evidence="6 8" id="KW-0472">Membrane</keyword>
<dbReference type="Gene3D" id="1.20.1250.20">
    <property type="entry name" value="MFS general substrate transporter like domains"/>
    <property type="match status" value="1"/>
</dbReference>
<feature type="transmembrane region" description="Helical" evidence="8">
    <location>
        <begin position="48"/>
        <end position="70"/>
    </location>
</feature>
<dbReference type="EMBL" id="JAATVY010000039">
    <property type="protein sequence ID" value="NJC73884.1"/>
    <property type="molecule type" value="Genomic_DNA"/>
</dbReference>
<accession>A0ABX0Y9I6</accession>
<dbReference type="PANTHER" id="PTHR23513:SF6">
    <property type="entry name" value="MAJOR FACILITATOR SUPERFAMILY ASSOCIATED DOMAIN-CONTAINING PROTEIN"/>
    <property type="match status" value="1"/>
</dbReference>
<proteinExistence type="predicted"/>